<dbReference type="InterPro" id="IPR032710">
    <property type="entry name" value="NTF2-like_dom_sf"/>
</dbReference>
<dbReference type="SUPFAM" id="SSF54427">
    <property type="entry name" value="NTF2-like"/>
    <property type="match status" value="1"/>
</dbReference>
<dbReference type="NCBIfam" id="TIGR02246">
    <property type="entry name" value="SgcJ/EcaC family oxidoreductase"/>
    <property type="match status" value="1"/>
</dbReference>
<dbReference type="Pfam" id="PF12680">
    <property type="entry name" value="SnoaL_2"/>
    <property type="match status" value="1"/>
</dbReference>
<feature type="signal peptide" evidence="1">
    <location>
        <begin position="1"/>
        <end position="20"/>
    </location>
</feature>
<organism evidence="3 4">
    <name type="scientific">Sphingomonas arvum</name>
    <dbReference type="NCBI Taxonomy" id="2992113"/>
    <lineage>
        <taxon>Bacteria</taxon>
        <taxon>Pseudomonadati</taxon>
        <taxon>Pseudomonadota</taxon>
        <taxon>Alphaproteobacteria</taxon>
        <taxon>Sphingomonadales</taxon>
        <taxon>Sphingomonadaceae</taxon>
        <taxon>Sphingomonas</taxon>
    </lineage>
</organism>
<protein>
    <submittedName>
        <fullName evidence="3">SgcJ/EcaC family oxidoreductase</fullName>
    </submittedName>
</protein>
<dbReference type="InterPro" id="IPR037401">
    <property type="entry name" value="SnoaL-like"/>
</dbReference>
<keyword evidence="1" id="KW-0732">Signal</keyword>
<evidence type="ECO:0000313" key="4">
    <source>
        <dbReference type="Proteomes" id="UP001526246"/>
    </source>
</evidence>
<dbReference type="Proteomes" id="UP001526246">
    <property type="component" value="Unassembled WGS sequence"/>
</dbReference>
<reference evidence="3 4" key="1">
    <citation type="submission" date="2022-10" db="EMBL/GenBank/DDBJ databases">
        <title>Sphingomonas sp.</title>
        <authorList>
            <person name="Jin C."/>
        </authorList>
    </citation>
    <scope>NUCLEOTIDE SEQUENCE [LARGE SCALE GENOMIC DNA]</scope>
    <source>
        <strain evidence="3 4">BN140010</strain>
    </source>
</reference>
<name>A0ABT3JG08_9SPHN</name>
<sequence length="163" mass="17688">MRHAVFAFAALTSAASPALARSPAIQCAQPSTAEVEGQLGRFIAALATRNPDAVTALFAADAVLLPTLSNTPRTTPATIREYFVHFLAKAPSVHVDTTIVRSDCHSAERVGTWTWTLTDPSTHATSQVRGRYSFIYRLDGGQWRIDHLHSSLMPEAETKTAAR</sequence>
<accession>A0ABT3JG08</accession>
<evidence type="ECO:0000259" key="2">
    <source>
        <dbReference type="Pfam" id="PF12680"/>
    </source>
</evidence>
<dbReference type="InterPro" id="IPR011944">
    <property type="entry name" value="Steroid_delta5-4_isomerase"/>
</dbReference>
<proteinExistence type="predicted"/>
<gene>
    <name evidence="3" type="ORF">OMW55_09400</name>
</gene>
<evidence type="ECO:0000256" key="1">
    <source>
        <dbReference type="SAM" id="SignalP"/>
    </source>
</evidence>
<dbReference type="Gene3D" id="3.10.450.50">
    <property type="match status" value="1"/>
</dbReference>
<feature type="chain" id="PRO_5046192366" evidence="1">
    <location>
        <begin position="21"/>
        <end position="163"/>
    </location>
</feature>
<comment type="caution">
    <text evidence="3">The sequence shown here is derived from an EMBL/GenBank/DDBJ whole genome shotgun (WGS) entry which is preliminary data.</text>
</comment>
<dbReference type="RefSeq" id="WP_264882656.1">
    <property type="nucleotide sequence ID" value="NZ_JAPDOB010000002.1"/>
</dbReference>
<dbReference type="EMBL" id="JAPDOB010000002">
    <property type="protein sequence ID" value="MCW3798017.1"/>
    <property type="molecule type" value="Genomic_DNA"/>
</dbReference>
<keyword evidence="4" id="KW-1185">Reference proteome</keyword>
<evidence type="ECO:0000313" key="3">
    <source>
        <dbReference type="EMBL" id="MCW3798017.1"/>
    </source>
</evidence>
<feature type="domain" description="SnoaL-like" evidence="2">
    <location>
        <begin position="41"/>
        <end position="143"/>
    </location>
</feature>